<keyword evidence="1" id="KW-0812">Transmembrane</keyword>
<proteinExistence type="predicted"/>
<evidence type="ECO:0000313" key="3">
    <source>
        <dbReference type="Proteomes" id="UP001167160"/>
    </source>
</evidence>
<evidence type="ECO:0000313" key="2">
    <source>
        <dbReference type="EMBL" id="MCM2577525.1"/>
    </source>
</evidence>
<feature type="transmembrane region" description="Helical" evidence="1">
    <location>
        <begin position="59"/>
        <end position="79"/>
    </location>
</feature>
<comment type="caution">
    <text evidence="2">The sequence shown here is derived from an EMBL/GenBank/DDBJ whole genome shotgun (WGS) entry which is preliminary data.</text>
</comment>
<protein>
    <recommendedName>
        <fullName evidence="4">Secreted protein</fullName>
    </recommendedName>
</protein>
<gene>
    <name evidence="2" type="ORF">M1E25_09185</name>
</gene>
<dbReference type="Proteomes" id="UP001167160">
    <property type="component" value="Unassembled WGS sequence"/>
</dbReference>
<keyword evidence="3" id="KW-1185">Reference proteome</keyword>
<name>A0ABT0X4Q3_9ACTN</name>
<keyword evidence="1" id="KW-0472">Membrane</keyword>
<sequence>MNIDWAAIGQTFGVCLLATVGLVGLFTVGIVGTSRRTAVQGNGTATVTTAGSTAAAARFAGYAAFAVCTAAVGYGLYLITAG</sequence>
<evidence type="ECO:0008006" key="4">
    <source>
        <dbReference type="Google" id="ProtNLM"/>
    </source>
</evidence>
<keyword evidence="1" id="KW-1133">Transmembrane helix</keyword>
<accession>A0ABT0X4Q3</accession>
<reference evidence="2" key="1">
    <citation type="journal article" date="2023" name="Int. J. Syst. Evol. Microbiol.">
        <title>Streptomyces meridianus sp. nov. isolated from brackish water of the Tagus estuary in Alcochete, Portugal.</title>
        <authorList>
            <person name="Santos J.D.N."/>
            <person name="Klimek D."/>
            <person name="Calusinska M."/>
            <person name="Lobo Da Cunha A."/>
            <person name="Catita J."/>
            <person name="Goncalves H."/>
            <person name="Gonzalez I."/>
            <person name="Reyes F."/>
            <person name="Lage O.M."/>
        </authorList>
    </citation>
    <scope>NUCLEOTIDE SEQUENCE</scope>
    <source>
        <strain evidence="2">MTZ3.1</strain>
    </source>
</reference>
<dbReference type="RefSeq" id="WP_251412442.1">
    <property type="nucleotide sequence ID" value="NZ_JAMQGM010000019.1"/>
</dbReference>
<feature type="transmembrane region" description="Helical" evidence="1">
    <location>
        <begin position="12"/>
        <end position="32"/>
    </location>
</feature>
<dbReference type="EMBL" id="JAMQGM010000019">
    <property type="protein sequence ID" value="MCM2577525.1"/>
    <property type="molecule type" value="Genomic_DNA"/>
</dbReference>
<organism evidence="2 3">
    <name type="scientific">Streptomyces meridianus</name>
    <dbReference type="NCBI Taxonomy" id="2938945"/>
    <lineage>
        <taxon>Bacteria</taxon>
        <taxon>Bacillati</taxon>
        <taxon>Actinomycetota</taxon>
        <taxon>Actinomycetes</taxon>
        <taxon>Kitasatosporales</taxon>
        <taxon>Streptomycetaceae</taxon>
        <taxon>Streptomyces</taxon>
    </lineage>
</organism>
<evidence type="ECO:0000256" key="1">
    <source>
        <dbReference type="SAM" id="Phobius"/>
    </source>
</evidence>